<feature type="site" description="Transition state stabilizer" evidence="6">
    <location>
        <position position="207"/>
    </location>
</feature>
<dbReference type="PIRSF" id="PIRSF000722">
    <property type="entry name" value="Acetate_prop_kin"/>
    <property type="match status" value="1"/>
</dbReference>
<gene>
    <name evidence="6" type="primary">ackA</name>
    <name evidence="8" type="ordered locus">FsymDg_3625</name>
</gene>
<dbReference type="Gene3D" id="3.30.420.40">
    <property type="match status" value="2"/>
</dbReference>
<dbReference type="InterPro" id="IPR043129">
    <property type="entry name" value="ATPase_NBD"/>
</dbReference>
<keyword evidence="4 6" id="KW-0418">Kinase</keyword>
<evidence type="ECO:0000256" key="6">
    <source>
        <dbReference type="HAMAP-Rule" id="MF_00020"/>
    </source>
</evidence>
<dbReference type="HAMAP" id="MF_00020">
    <property type="entry name" value="Acetate_kinase"/>
    <property type="match status" value="1"/>
</dbReference>
<feature type="site" description="Transition state stabilizer" evidence="6">
    <location>
        <position position="150"/>
    </location>
</feature>
<evidence type="ECO:0000256" key="4">
    <source>
        <dbReference type="ARBA" id="ARBA00022777"/>
    </source>
</evidence>
<comment type="pathway">
    <text evidence="6">Metabolic intermediate biosynthesis; acetyl-CoA biosynthesis; acetyl-CoA from acetate: step 1/2.</text>
</comment>
<dbReference type="PROSITE" id="PS01075">
    <property type="entry name" value="ACETATE_KINASE_1"/>
    <property type="match status" value="1"/>
</dbReference>
<dbReference type="PROSITE" id="PS01076">
    <property type="entry name" value="ACETATE_KINASE_2"/>
    <property type="match status" value="1"/>
</dbReference>
<keyword evidence="6" id="KW-0963">Cytoplasm</keyword>
<dbReference type="InterPro" id="IPR000890">
    <property type="entry name" value="Aliphatic_acid_kin_short-chain"/>
</dbReference>
<evidence type="ECO:0000313" key="8">
    <source>
        <dbReference type="EMBL" id="AEH10904.1"/>
    </source>
</evidence>
<comment type="catalytic activity">
    <reaction evidence="6">
        <text>acetate + ATP = acetyl phosphate + ADP</text>
        <dbReference type="Rhea" id="RHEA:11352"/>
        <dbReference type="ChEBI" id="CHEBI:22191"/>
        <dbReference type="ChEBI" id="CHEBI:30089"/>
        <dbReference type="ChEBI" id="CHEBI:30616"/>
        <dbReference type="ChEBI" id="CHEBI:456216"/>
        <dbReference type="EC" id="2.7.2.1"/>
    </reaction>
</comment>
<dbReference type="GO" id="GO:0005524">
    <property type="term" value="F:ATP binding"/>
    <property type="evidence" value="ECO:0007669"/>
    <property type="project" value="UniProtKB-KW"/>
</dbReference>
<feature type="binding site" evidence="6">
    <location>
        <begin position="248"/>
        <end position="250"/>
    </location>
    <ligand>
        <name>ATP</name>
        <dbReference type="ChEBI" id="CHEBI:30616"/>
    </ligand>
</feature>
<name>F8AVL4_9ACTN</name>
<feature type="binding site" evidence="6">
    <location>
        <position position="14"/>
    </location>
    <ligand>
        <name>ATP</name>
        <dbReference type="ChEBI" id="CHEBI:30616"/>
    </ligand>
</feature>
<dbReference type="STRING" id="656024.FsymDg_3625"/>
<evidence type="ECO:0000256" key="5">
    <source>
        <dbReference type="ARBA" id="ARBA00022840"/>
    </source>
</evidence>
<evidence type="ECO:0000256" key="2">
    <source>
        <dbReference type="ARBA" id="ARBA00022679"/>
    </source>
</evidence>
<keyword evidence="9" id="KW-1185">Reference proteome</keyword>
<keyword evidence="2 6" id="KW-0808">Transferase</keyword>
<dbReference type="AlphaFoldDB" id="F8AVL4"/>
<comment type="subunit">
    <text evidence="6">Homodimer.</text>
</comment>
<keyword evidence="3 6" id="KW-0547">Nucleotide-binding</keyword>
<dbReference type="GO" id="GO:0008776">
    <property type="term" value="F:acetate kinase activity"/>
    <property type="evidence" value="ECO:0007669"/>
    <property type="project" value="UniProtKB-UniRule"/>
</dbReference>
<protein>
    <recommendedName>
        <fullName evidence="6">Acetate kinase</fullName>
        <ecNumber evidence="6">2.7.2.1</ecNumber>
    </recommendedName>
    <alternativeName>
        <fullName evidence="6">Acetokinase</fullName>
    </alternativeName>
</protein>
<comment type="subcellular location">
    <subcellularLocation>
        <location evidence="6">Cytoplasm</location>
    </subcellularLocation>
</comment>
<dbReference type="SUPFAM" id="SSF53067">
    <property type="entry name" value="Actin-like ATPase domain"/>
    <property type="match status" value="2"/>
</dbReference>
<dbReference type="GO" id="GO:0000287">
    <property type="term" value="F:magnesium ion binding"/>
    <property type="evidence" value="ECO:0007669"/>
    <property type="project" value="UniProtKB-UniRule"/>
</dbReference>
<feature type="binding site" evidence="6">
    <location>
        <begin position="174"/>
        <end position="178"/>
    </location>
    <ligand>
        <name>ATP</name>
        <dbReference type="ChEBI" id="CHEBI:30616"/>
    </ligand>
</feature>
<dbReference type="GO" id="GO:0005737">
    <property type="term" value="C:cytoplasm"/>
    <property type="evidence" value="ECO:0007669"/>
    <property type="project" value="UniProtKB-SubCell"/>
</dbReference>
<comment type="function">
    <text evidence="6">Catalyzes the formation of acetyl phosphate from acetate and ATP. Can also catalyze the reverse reaction.</text>
</comment>
<dbReference type="GO" id="GO:0006085">
    <property type="term" value="P:acetyl-CoA biosynthetic process"/>
    <property type="evidence" value="ECO:0007669"/>
    <property type="project" value="UniProtKB-UniRule"/>
</dbReference>
<dbReference type="NCBIfam" id="TIGR00016">
    <property type="entry name" value="ackA"/>
    <property type="match status" value="1"/>
</dbReference>
<dbReference type="Pfam" id="PF00871">
    <property type="entry name" value="Acetate_kinase"/>
    <property type="match status" value="1"/>
</dbReference>
<feature type="binding site" evidence="6">
    <location>
        <position position="7"/>
    </location>
    <ligand>
        <name>Mg(2+)</name>
        <dbReference type="ChEBI" id="CHEBI:18420"/>
    </ligand>
</feature>
<comment type="similarity">
    <text evidence="1 6 7">Belongs to the acetokinase family.</text>
</comment>
<feature type="active site" description="Proton donor/acceptor" evidence="6">
    <location>
        <position position="118"/>
    </location>
</feature>
<dbReference type="PANTHER" id="PTHR21060:SF15">
    <property type="entry name" value="ACETATE KINASE-RELATED"/>
    <property type="match status" value="1"/>
</dbReference>
<dbReference type="EMBL" id="CP002801">
    <property type="protein sequence ID" value="AEH10904.1"/>
    <property type="molecule type" value="Genomic_DNA"/>
</dbReference>
<evidence type="ECO:0000256" key="7">
    <source>
        <dbReference type="RuleBase" id="RU003835"/>
    </source>
</evidence>
<dbReference type="UniPathway" id="UPA00340">
    <property type="reaction ID" value="UER00458"/>
</dbReference>
<keyword evidence="6" id="KW-0479">Metal-binding</keyword>
<dbReference type="PANTHER" id="PTHR21060">
    <property type="entry name" value="ACETATE KINASE"/>
    <property type="match status" value="1"/>
</dbReference>
<evidence type="ECO:0000256" key="1">
    <source>
        <dbReference type="ARBA" id="ARBA00008748"/>
    </source>
</evidence>
<organism evidence="8 9">
    <name type="scientific">Candidatus Protofrankia datiscae</name>
    <dbReference type="NCBI Taxonomy" id="2716812"/>
    <lineage>
        <taxon>Bacteria</taxon>
        <taxon>Bacillati</taxon>
        <taxon>Actinomycetota</taxon>
        <taxon>Actinomycetes</taxon>
        <taxon>Frankiales</taxon>
        <taxon>Frankiaceae</taxon>
        <taxon>Protofrankia</taxon>
    </lineage>
</organism>
<comment type="caution">
    <text evidence="6">Lacks conserved residue(s) required for the propagation of feature annotation.</text>
</comment>
<accession>F8AVL4</accession>
<evidence type="ECO:0000313" key="9">
    <source>
        <dbReference type="Proteomes" id="UP000001549"/>
    </source>
</evidence>
<feature type="binding site" evidence="6">
    <location>
        <position position="350"/>
    </location>
    <ligand>
        <name>Mg(2+)</name>
        <dbReference type="ChEBI" id="CHEBI:18420"/>
    </ligand>
</feature>
<dbReference type="EC" id="2.7.2.1" evidence="6"/>
<dbReference type="eggNOG" id="COG0282">
    <property type="taxonomic scope" value="Bacteria"/>
</dbReference>
<dbReference type="Proteomes" id="UP000001549">
    <property type="component" value="Chromosome"/>
</dbReference>
<dbReference type="KEGG" id="fsy:FsymDg_3625"/>
<sequence length="368" mass="38254">MNILVVNAGSSSLKLRLLEPGDALLAAVDLRAREGRPNPDEVTAAITDLARLGELGAVGHRIVHGGTEFTDPVVVTDRVVKELRSLAVLAPLHQPAALAALAEVRTAAPGITQVACFDTSFHARIPLAAATYAVPADWRDRLGVRRYGFHGLSHAYASRRAAALTGGRRVVTCHLGSGASLAAVRDGVSIDTTMGFTPLEGLVMATRSGTIDPGLLLWLQTSAGLSADELTETLFHRSGLAALAGTPDMRTVVNRAVTGEAASSLALAVYLHRLRAQIAAMAAALGGLDTLVFTGRVGERSATVRAGATDGLGFLGVGIDPARNVAHADGDHDITAAGSPARTLVVEAREDLEIARSVRVCLAGQFPR</sequence>
<dbReference type="HOGENOM" id="CLU_020352_0_1_11"/>
<dbReference type="GO" id="GO:0006083">
    <property type="term" value="P:acetate metabolic process"/>
    <property type="evidence" value="ECO:0007669"/>
    <property type="project" value="TreeGrafter"/>
</dbReference>
<dbReference type="InterPro" id="IPR004372">
    <property type="entry name" value="Ac/propionate_kinase"/>
</dbReference>
<comment type="cofactor">
    <cofactor evidence="6">
        <name>Mg(2+)</name>
        <dbReference type="ChEBI" id="CHEBI:18420"/>
    </cofactor>
    <cofactor evidence="6">
        <name>Mn(2+)</name>
        <dbReference type="ChEBI" id="CHEBI:29035"/>
    </cofactor>
    <text evidence="6">Mg(2+). Can also accept Mn(2+).</text>
</comment>
<dbReference type="InterPro" id="IPR023865">
    <property type="entry name" value="Aliphatic_acid_kinase_CS"/>
</dbReference>
<evidence type="ECO:0000256" key="3">
    <source>
        <dbReference type="ARBA" id="ARBA00022741"/>
    </source>
</evidence>
<feature type="binding site" evidence="6">
    <location>
        <position position="61"/>
    </location>
    <ligand>
        <name>substrate</name>
    </ligand>
</feature>
<proteinExistence type="inferred from homology"/>
<keyword evidence="6" id="KW-0460">Magnesium</keyword>
<keyword evidence="5 6" id="KW-0067">ATP-binding</keyword>
<reference evidence="8 9" key="1">
    <citation type="submission" date="2011-05" db="EMBL/GenBank/DDBJ databases">
        <title>Complete sequence of chromosome of Frankia symbiont of Datisca glomerata.</title>
        <authorList>
            <consortium name="US DOE Joint Genome Institute"/>
            <person name="Lucas S."/>
            <person name="Han J."/>
            <person name="Lapidus A."/>
            <person name="Cheng J.-F."/>
            <person name="Goodwin L."/>
            <person name="Pitluck S."/>
            <person name="Peters L."/>
            <person name="Mikhailova N."/>
            <person name="Chertkov O."/>
            <person name="Teshima H."/>
            <person name="Han C."/>
            <person name="Tapia R."/>
            <person name="Land M."/>
            <person name="Hauser L."/>
            <person name="Kyrpides N."/>
            <person name="Ivanova N."/>
            <person name="Pagani I."/>
            <person name="Berry A."/>
            <person name="Pawlowski K."/>
            <person name="Persson T."/>
            <person name="Vanden Heuvel B."/>
            <person name="Benson D."/>
            <person name="Woyke T."/>
        </authorList>
    </citation>
    <scope>NUCLEOTIDE SEQUENCE [LARGE SCALE GENOMIC DNA]</scope>
    <source>
        <strain evidence="9">4085684</strain>
    </source>
</reference>
<dbReference type="RefSeq" id="WP_013874786.1">
    <property type="nucleotide sequence ID" value="NC_015656.1"/>
</dbReference>
<dbReference type="PRINTS" id="PR00471">
    <property type="entry name" value="ACETATEKNASE"/>
</dbReference>